<keyword evidence="5" id="KW-1185">Reference proteome</keyword>
<dbReference type="InterPro" id="IPR006140">
    <property type="entry name" value="D-isomer_DH_NAD-bd"/>
</dbReference>
<evidence type="ECO:0000256" key="1">
    <source>
        <dbReference type="ARBA" id="ARBA00023002"/>
    </source>
</evidence>
<proteinExistence type="predicted"/>
<keyword evidence="1 4" id="KW-0560">Oxidoreductase</keyword>
<dbReference type="GO" id="GO:0051287">
    <property type="term" value="F:NAD binding"/>
    <property type="evidence" value="ECO:0007669"/>
    <property type="project" value="InterPro"/>
</dbReference>
<protein>
    <submittedName>
        <fullName evidence="4">2-hydroxyacid dehydrogenase</fullName>
        <ecNumber evidence="4">1.-.-.-</ecNumber>
    </submittedName>
</protein>
<dbReference type="SUPFAM" id="SSF52283">
    <property type="entry name" value="Formate/glycerate dehydrogenase catalytic domain-like"/>
    <property type="match status" value="1"/>
</dbReference>
<dbReference type="InterPro" id="IPR036291">
    <property type="entry name" value="NAD(P)-bd_dom_sf"/>
</dbReference>
<name>A0A5B9Q917_9BACT</name>
<evidence type="ECO:0000313" key="5">
    <source>
        <dbReference type="Proteomes" id="UP000323917"/>
    </source>
</evidence>
<keyword evidence="2" id="KW-0520">NAD</keyword>
<dbReference type="SUPFAM" id="SSF51735">
    <property type="entry name" value="NAD(P)-binding Rossmann-fold domains"/>
    <property type="match status" value="1"/>
</dbReference>
<dbReference type="CDD" id="cd05300">
    <property type="entry name" value="2-Hacid_dh_1"/>
    <property type="match status" value="1"/>
</dbReference>
<gene>
    <name evidence="4" type="ORF">Pr1d_06890</name>
</gene>
<reference evidence="4 5" key="1">
    <citation type="submission" date="2019-08" db="EMBL/GenBank/DDBJ databases">
        <title>Deep-cultivation of Planctomycetes and their phenomic and genomic characterization uncovers novel biology.</title>
        <authorList>
            <person name="Wiegand S."/>
            <person name="Jogler M."/>
            <person name="Boedeker C."/>
            <person name="Pinto D."/>
            <person name="Vollmers J."/>
            <person name="Rivas-Marin E."/>
            <person name="Kohn T."/>
            <person name="Peeters S.H."/>
            <person name="Heuer A."/>
            <person name="Rast P."/>
            <person name="Oberbeckmann S."/>
            <person name="Bunk B."/>
            <person name="Jeske O."/>
            <person name="Meyerdierks A."/>
            <person name="Storesund J.E."/>
            <person name="Kallscheuer N."/>
            <person name="Luecker S."/>
            <person name="Lage O.M."/>
            <person name="Pohl T."/>
            <person name="Merkel B.J."/>
            <person name="Hornburger P."/>
            <person name="Mueller R.-W."/>
            <person name="Bruemmer F."/>
            <person name="Labrenz M."/>
            <person name="Spormann A.M."/>
            <person name="Op den Camp H."/>
            <person name="Overmann J."/>
            <person name="Amann R."/>
            <person name="Jetten M.S.M."/>
            <person name="Mascher T."/>
            <person name="Medema M.H."/>
            <person name="Devos D.P."/>
            <person name="Kaster A.-K."/>
            <person name="Ovreas L."/>
            <person name="Rohde M."/>
            <person name="Galperin M.Y."/>
            <person name="Jogler C."/>
        </authorList>
    </citation>
    <scope>NUCLEOTIDE SEQUENCE [LARGE SCALE GENOMIC DNA]</scope>
    <source>
        <strain evidence="4 5">Pr1d</strain>
    </source>
</reference>
<dbReference type="Gene3D" id="3.40.50.720">
    <property type="entry name" value="NAD(P)-binding Rossmann-like Domain"/>
    <property type="match status" value="2"/>
</dbReference>
<dbReference type="Pfam" id="PF02826">
    <property type="entry name" value="2-Hacid_dh_C"/>
    <property type="match status" value="1"/>
</dbReference>
<dbReference type="OrthoDB" id="277029at2"/>
<dbReference type="GO" id="GO:0016491">
    <property type="term" value="F:oxidoreductase activity"/>
    <property type="evidence" value="ECO:0007669"/>
    <property type="project" value="UniProtKB-KW"/>
</dbReference>
<dbReference type="AlphaFoldDB" id="A0A5B9Q917"/>
<dbReference type="EC" id="1.-.-.-" evidence="4"/>
<dbReference type="KEGG" id="bgok:Pr1d_06890"/>
<dbReference type="RefSeq" id="WP_148072196.1">
    <property type="nucleotide sequence ID" value="NZ_CP042913.1"/>
</dbReference>
<dbReference type="PANTHER" id="PTHR43333">
    <property type="entry name" value="2-HACID_DH_C DOMAIN-CONTAINING PROTEIN"/>
    <property type="match status" value="1"/>
</dbReference>
<accession>A0A5B9Q917</accession>
<dbReference type="Proteomes" id="UP000323917">
    <property type="component" value="Chromosome"/>
</dbReference>
<dbReference type="PANTHER" id="PTHR43333:SF1">
    <property type="entry name" value="D-ISOMER SPECIFIC 2-HYDROXYACID DEHYDROGENASE NAD-BINDING DOMAIN-CONTAINING PROTEIN"/>
    <property type="match status" value="1"/>
</dbReference>
<sequence length="338" mass="38070">MPIVVIDAKIDTEGLERLRAIGDVQVKCISEVYGNNEEQRVLPAELICDAEILLCTFPPTNFDEMHDLKLIQVTSSGYQQLEGLNLVAKGIRACNGLGEFDVPIAEWTISMIVNLCRDLRTMIRNQEAGHWDRSARHQSEVRGRTLGIWGYGGIGRETARLAKSMGLQVHVLTRRGVQRRDDIYRVPGTGDVEGTLPDRVFHLKDKDEFLSNLDFLVLSMPLNDANRGIVSHQELRLLPEHAYILNPARGPLVDEEALLKALREKWIAGAALDAHYHYPMPADHPLWRFPNVIMTPHVSGSGSSTHFASRVWDIFVQNVEKYREGKPLLNELSPSQLN</sequence>
<dbReference type="EMBL" id="CP042913">
    <property type="protein sequence ID" value="QEG33426.1"/>
    <property type="molecule type" value="Genomic_DNA"/>
</dbReference>
<evidence type="ECO:0000259" key="3">
    <source>
        <dbReference type="Pfam" id="PF02826"/>
    </source>
</evidence>
<evidence type="ECO:0000313" key="4">
    <source>
        <dbReference type="EMBL" id="QEG33426.1"/>
    </source>
</evidence>
<organism evidence="4 5">
    <name type="scientific">Bythopirellula goksoeyrii</name>
    <dbReference type="NCBI Taxonomy" id="1400387"/>
    <lineage>
        <taxon>Bacteria</taxon>
        <taxon>Pseudomonadati</taxon>
        <taxon>Planctomycetota</taxon>
        <taxon>Planctomycetia</taxon>
        <taxon>Pirellulales</taxon>
        <taxon>Lacipirellulaceae</taxon>
        <taxon>Bythopirellula</taxon>
    </lineage>
</organism>
<feature type="domain" description="D-isomer specific 2-hydroxyacid dehydrogenase NAD-binding" evidence="3">
    <location>
        <begin position="109"/>
        <end position="299"/>
    </location>
</feature>
<evidence type="ECO:0000256" key="2">
    <source>
        <dbReference type="ARBA" id="ARBA00023027"/>
    </source>
</evidence>